<gene>
    <name evidence="2" type="ORF">CU098_002332</name>
</gene>
<feature type="non-terminal residue" evidence="2">
    <location>
        <position position="266"/>
    </location>
</feature>
<feature type="compositionally biased region" description="Basic residues" evidence="1">
    <location>
        <begin position="219"/>
        <end position="231"/>
    </location>
</feature>
<keyword evidence="3" id="KW-1185">Reference proteome</keyword>
<organism evidence="2 3">
    <name type="scientific">Rhizopus stolonifer</name>
    <name type="common">Rhizopus nigricans</name>
    <dbReference type="NCBI Taxonomy" id="4846"/>
    <lineage>
        <taxon>Eukaryota</taxon>
        <taxon>Fungi</taxon>
        <taxon>Fungi incertae sedis</taxon>
        <taxon>Mucoromycota</taxon>
        <taxon>Mucoromycotina</taxon>
        <taxon>Mucoromycetes</taxon>
        <taxon>Mucorales</taxon>
        <taxon>Mucorineae</taxon>
        <taxon>Rhizopodaceae</taxon>
        <taxon>Rhizopus</taxon>
    </lineage>
</organism>
<comment type="caution">
    <text evidence="2">The sequence shown here is derived from an EMBL/GenBank/DDBJ whole genome shotgun (WGS) entry which is preliminary data.</text>
</comment>
<sequence length="266" mass="30269">MINNYTVPTQDRDNYASVTTNQMMPLVAQYTTPEFTESSINNNYYAPHITTAPVVKSHHPISVFTVPIGAIPQQQQQQQITSLDLSTTNMMMNSMDLDDYFTGNNHNLLNMYSPSSTTTNNSSNMMIDQAMSPTSPQPLDTLSNFHSQLVMTDNTMLPIPTVPHPIPFQDDQSMMYHHHFHQPQPYPNHRRTLPRRHTVSTPYTTTTPIKPNKPEPVTKSRKSSLKAKRHRSLGKIDIYASTTPPPMPDLLSAKLELWTHEQLLER</sequence>
<evidence type="ECO:0000313" key="3">
    <source>
        <dbReference type="Proteomes" id="UP000253551"/>
    </source>
</evidence>
<proteinExistence type="predicted"/>
<dbReference type="EMBL" id="PJQM01007956">
    <property type="protein sequence ID" value="RCH77561.1"/>
    <property type="molecule type" value="Genomic_DNA"/>
</dbReference>
<protein>
    <submittedName>
        <fullName evidence="2">Uncharacterized protein</fullName>
    </submittedName>
</protein>
<evidence type="ECO:0000256" key="1">
    <source>
        <dbReference type="SAM" id="MobiDB-lite"/>
    </source>
</evidence>
<dbReference type="Proteomes" id="UP000253551">
    <property type="component" value="Unassembled WGS sequence"/>
</dbReference>
<feature type="compositionally biased region" description="Low complexity" evidence="1">
    <location>
        <begin position="201"/>
        <end position="210"/>
    </location>
</feature>
<dbReference type="STRING" id="4846.A0A367IJ65"/>
<accession>A0A367IJ65</accession>
<evidence type="ECO:0000313" key="2">
    <source>
        <dbReference type="EMBL" id="RCH77561.1"/>
    </source>
</evidence>
<feature type="region of interest" description="Disordered" evidence="1">
    <location>
        <begin position="199"/>
        <end position="231"/>
    </location>
</feature>
<name>A0A367IJ65_RHIST</name>
<dbReference type="OrthoDB" id="654211at2759"/>
<dbReference type="AlphaFoldDB" id="A0A367IJ65"/>
<reference evidence="2 3" key="1">
    <citation type="journal article" date="2018" name="G3 (Bethesda)">
        <title>Phylogenetic and Phylogenomic Definition of Rhizopus Species.</title>
        <authorList>
            <person name="Gryganskyi A.P."/>
            <person name="Golan J."/>
            <person name="Dolatabadi S."/>
            <person name="Mondo S."/>
            <person name="Robb S."/>
            <person name="Idnurm A."/>
            <person name="Muszewska A."/>
            <person name="Steczkiewicz K."/>
            <person name="Masonjones S."/>
            <person name="Liao H.L."/>
            <person name="Gajdeczka M.T."/>
            <person name="Anike F."/>
            <person name="Vuek A."/>
            <person name="Anishchenko I.M."/>
            <person name="Voigt K."/>
            <person name="de Hoog G.S."/>
            <person name="Smith M.E."/>
            <person name="Heitman J."/>
            <person name="Vilgalys R."/>
            <person name="Stajich J.E."/>
        </authorList>
    </citation>
    <scope>NUCLEOTIDE SEQUENCE [LARGE SCALE GENOMIC DNA]</scope>
    <source>
        <strain evidence="2 3">LSU 92-RS-03</strain>
    </source>
</reference>